<sequence length="298" mass="34522">MRRMKKEHDKLAKRLGIILTRLNTGERLHLDDLAREFNVSARTLQRDFNTRLDYLPLQREGSTYFIDPKYLGRQSAKDISTIVVNMGLDCLFPGKQFLANGMLNGDTTPPYLFRNIHMENSSHYLPVFQQLTEAIQRHYLICFQYEKRQCEDIQPYRLLNDHGIWYLTATEQDRLKMYRLSQISQLAILEARFKPDSHISQQLNDPKLCLRQGSMLDLVIQVDASVAPQFQQASLLPKQQILKQLDDGSLILSSQVSNLDSVLPTLKAWLPHIDVLSPDSIRQCLYLELHAALDRIRS</sequence>
<dbReference type="Pfam" id="PF25583">
    <property type="entry name" value="WCX"/>
    <property type="match status" value="1"/>
</dbReference>
<reference evidence="5 6" key="1">
    <citation type="submission" date="2014-12" db="EMBL/GenBank/DDBJ databases">
        <title>Mercury Reductase activity and rhizosphere competence traits in the genome of root associated Photobacterium halotolerans MELD1.</title>
        <authorList>
            <person name="Mathew D.C."/>
            <person name="Huang C.-C."/>
        </authorList>
    </citation>
    <scope>NUCLEOTIDE SEQUENCE [LARGE SCALE GENOMIC DNA]</scope>
    <source>
        <strain evidence="5 6">MELD1</strain>
    </source>
</reference>
<dbReference type="PANTHER" id="PTHR34580:SF1">
    <property type="entry name" value="PROTEIN PAFC"/>
    <property type="match status" value="1"/>
</dbReference>
<evidence type="ECO:0000313" key="6">
    <source>
        <dbReference type="Proteomes" id="UP000033633"/>
    </source>
</evidence>
<dbReference type="EMBL" id="JWYV01000035">
    <property type="protein sequence ID" value="KKC97894.1"/>
    <property type="molecule type" value="Genomic_DNA"/>
</dbReference>
<keyword evidence="1" id="KW-0805">Transcription regulation</keyword>
<dbReference type="STRING" id="265726.KY46_21375"/>
<dbReference type="GO" id="GO:0003700">
    <property type="term" value="F:DNA-binding transcription factor activity"/>
    <property type="evidence" value="ECO:0007669"/>
    <property type="project" value="InterPro"/>
</dbReference>
<comment type="caution">
    <text evidence="5">The sequence shown here is derived from an EMBL/GenBank/DDBJ whole genome shotgun (WGS) entry which is preliminary data.</text>
</comment>
<gene>
    <name evidence="5" type="ORF">KY46_21375</name>
</gene>
<evidence type="ECO:0000256" key="1">
    <source>
        <dbReference type="ARBA" id="ARBA00023015"/>
    </source>
</evidence>
<keyword evidence="2" id="KW-0804">Transcription</keyword>
<dbReference type="InterPro" id="IPR018062">
    <property type="entry name" value="HTH_AraC-typ_CS"/>
</dbReference>
<dbReference type="InterPro" id="IPR026881">
    <property type="entry name" value="WYL_dom"/>
</dbReference>
<accession>A0A0F5V8P4</accession>
<dbReference type="PATRIC" id="fig|265726.11.peg.3360"/>
<dbReference type="PROSITE" id="PS52050">
    <property type="entry name" value="WYL"/>
    <property type="match status" value="1"/>
</dbReference>
<name>A0A0F5V8P4_9GAMM</name>
<dbReference type="AlphaFoldDB" id="A0A0F5V8P4"/>
<feature type="domain" description="WYL" evidence="3">
    <location>
        <begin position="126"/>
        <end position="187"/>
    </location>
</feature>
<protein>
    <submittedName>
        <fullName evidence="5">Uncharacterized protein</fullName>
    </submittedName>
</protein>
<dbReference type="PROSITE" id="PS00041">
    <property type="entry name" value="HTH_ARAC_FAMILY_1"/>
    <property type="match status" value="1"/>
</dbReference>
<proteinExistence type="predicted"/>
<dbReference type="Proteomes" id="UP000033633">
    <property type="component" value="Unassembled WGS sequence"/>
</dbReference>
<dbReference type="PANTHER" id="PTHR34580">
    <property type="match status" value="1"/>
</dbReference>
<dbReference type="InterPro" id="IPR051534">
    <property type="entry name" value="CBASS_pafABC_assoc_protein"/>
</dbReference>
<evidence type="ECO:0000259" key="4">
    <source>
        <dbReference type="Pfam" id="PF25583"/>
    </source>
</evidence>
<evidence type="ECO:0000256" key="2">
    <source>
        <dbReference type="ARBA" id="ARBA00023163"/>
    </source>
</evidence>
<dbReference type="InterPro" id="IPR057727">
    <property type="entry name" value="WCX_dom"/>
</dbReference>
<evidence type="ECO:0000313" key="5">
    <source>
        <dbReference type="EMBL" id="KKC97894.1"/>
    </source>
</evidence>
<dbReference type="Pfam" id="PF13280">
    <property type="entry name" value="WYL"/>
    <property type="match status" value="1"/>
</dbReference>
<dbReference type="GO" id="GO:0043565">
    <property type="term" value="F:sequence-specific DNA binding"/>
    <property type="evidence" value="ECO:0007669"/>
    <property type="project" value="InterPro"/>
</dbReference>
<organism evidence="5 6">
    <name type="scientific">Photobacterium halotolerans</name>
    <dbReference type="NCBI Taxonomy" id="265726"/>
    <lineage>
        <taxon>Bacteria</taxon>
        <taxon>Pseudomonadati</taxon>
        <taxon>Pseudomonadota</taxon>
        <taxon>Gammaproteobacteria</taxon>
        <taxon>Vibrionales</taxon>
        <taxon>Vibrionaceae</taxon>
        <taxon>Photobacterium</taxon>
    </lineage>
</organism>
<feature type="domain" description="WCX" evidence="4">
    <location>
        <begin position="217"/>
        <end position="292"/>
    </location>
</feature>
<keyword evidence="6" id="KW-1185">Reference proteome</keyword>
<evidence type="ECO:0000259" key="3">
    <source>
        <dbReference type="Pfam" id="PF13280"/>
    </source>
</evidence>